<keyword evidence="1" id="KW-0472">Membrane</keyword>
<feature type="transmembrane region" description="Helical" evidence="1">
    <location>
        <begin position="36"/>
        <end position="56"/>
    </location>
</feature>
<dbReference type="PANTHER" id="PTHR36435:SF1">
    <property type="entry name" value="CAAX AMINO TERMINAL PROTEASE FAMILY PROTEIN"/>
    <property type="match status" value="1"/>
</dbReference>
<feature type="transmembrane region" description="Helical" evidence="1">
    <location>
        <begin position="203"/>
        <end position="220"/>
    </location>
</feature>
<feature type="transmembrane region" description="Helical" evidence="1">
    <location>
        <begin position="134"/>
        <end position="152"/>
    </location>
</feature>
<dbReference type="GO" id="GO:0080120">
    <property type="term" value="P:CAAX-box protein maturation"/>
    <property type="evidence" value="ECO:0007669"/>
    <property type="project" value="UniProtKB-ARBA"/>
</dbReference>
<keyword evidence="3" id="KW-0378">Hydrolase</keyword>
<accession>A0A923SHY2</accession>
<evidence type="ECO:0000259" key="2">
    <source>
        <dbReference type="Pfam" id="PF02517"/>
    </source>
</evidence>
<gene>
    <name evidence="3" type="ORF">H8S84_04190</name>
</gene>
<keyword evidence="1" id="KW-1133">Transmembrane helix</keyword>
<protein>
    <submittedName>
        <fullName evidence="3">CPBP family intramembrane metalloprotease</fullName>
    </submittedName>
</protein>
<feature type="transmembrane region" description="Helical" evidence="1">
    <location>
        <begin position="159"/>
        <end position="177"/>
    </location>
</feature>
<dbReference type="InterPro" id="IPR052710">
    <property type="entry name" value="CAAX_protease"/>
</dbReference>
<proteinExistence type="predicted"/>
<reference evidence="3" key="1">
    <citation type="submission" date="2020-08" db="EMBL/GenBank/DDBJ databases">
        <title>Pontibacter sp. SD6 16S ribosomal RNA gene Genome sequencing and assembly.</title>
        <authorList>
            <person name="Kang M."/>
        </authorList>
    </citation>
    <scope>NUCLEOTIDE SEQUENCE</scope>
    <source>
        <strain evidence="3">SD6</strain>
    </source>
</reference>
<dbReference type="AlphaFoldDB" id="A0A923SHY2"/>
<evidence type="ECO:0000313" key="4">
    <source>
        <dbReference type="Proteomes" id="UP000603640"/>
    </source>
</evidence>
<keyword evidence="4" id="KW-1185">Reference proteome</keyword>
<feature type="domain" description="CAAX prenyl protease 2/Lysostaphin resistance protein A-like" evidence="2">
    <location>
        <begin position="76"/>
        <end position="172"/>
    </location>
</feature>
<keyword evidence="3" id="KW-0645">Protease</keyword>
<keyword evidence="3" id="KW-0482">Metalloprotease</keyword>
<evidence type="ECO:0000256" key="1">
    <source>
        <dbReference type="SAM" id="Phobius"/>
    </source>
</evidence>
<dbReference type="Proteomes" id="UP000603640">
    <property type="component" value="Unassembled WGS sequence"/>
</dbReference>
<comment type="caution">
    <text evidence="3">The sequence shown here is derived from an EMBL/GenBank/DDBJ whole genome shotgun (WGS) entry which is preliminary data.</text>
</comment>
<dbReference type="Pfam" id="PF02517">
    <property type="entry name" value="Rce1-like"/>
    <property type="match status" value="1"/>
</dbReference>
<evidence type="ECO:0000313" key="3">
    <source>
        <dbReference type="EMBL" id="MBC5992032.1"/>
    </source>
</evidence>
<organism evidence="3 4">
    <name type="scientific">Pontibacter cellulosilyticus</name>
    <dbReference type="NCBI Taxonomy" id="1720253"/>
    <lineage>
        <taxon>Bacteria</taxon>
        <taxon>Pseudomonadati</taxon>
        <taxon>Bacteroidota</taxon>
        <taxon>Cytophagia</taxon>
        <taxon>Cytophagales</taxon>
        <taxon>Hymenobacteraceae</taxon>
        <taxon>Pontibacter</taxon>
    </lineage>
</organism>
<dbReference type="PANTHER" id="PTHR36435">
    <property type="entry name" value="SLR1288 PROTEIN"/>
    <property type="match status" value="1"/>
</dbReference>
<keyword evidence="1" id="KW-0812">Transmembrane</keyword>
<sequence>MLGNLLILALSWFLLRLEHKQLHHALGFTPPLYRLLQFGLGFMATTTLAILISNIFSLTANFTWVPAAGISAAYMAKGLYTVFNSVLYEELLFRGYLLYKAIGYLGERNANLISAAAFGVYHWFSFGILGNPVIMAWVLFYTGVWGLMFAYTYSRTRSLALPVGLHLGWNLVDQYIFSNDRLSLFEPVTTIHTRYLSALESMLYLHLPTIAFAVIVMVLLSRFNQNMATS</sequence>
<dbReference type="RefSeq" id="WP_187065997.1">
    <property type="nucleotide sequence ID" value="NZ_JACRVF010000001.1"/>
</dbReference>
<dbReference type="EMBL" id="JACRVF010000001">
    <property type="protein sequence ID" value="MBC5992032.1"/>
    <property type="molecule type" value="Genomic_DNA"/>
</dbReference>
<dbReference type="GO" id="GO:0004175">
    <property type="term" value="F:endopeptidase activity"/>
    <property type="evidence" value="ECO:0007669"/>
    <property type="project" value="UniProtKB-ARBA"/>
</dbReference>
<dbReference type="GO" id="GO:0008237">
    <property type="term" value="F:metallopeptidase activity"/>
    <property type="evidence" value="ECO:0007669"/>
    <property type="project" value="UniProtKB-KW"/>
</dbReference>
<name>A0A923SHY2_9BACT</name>
<dbReference type="InterPro" id="IPR003675">
    <property type="entry name" value="Rce1/LyrA-like_dom"/>
</dbReference>